<sequence>MALCHVCAVSWSMKSPFAVHQGNAIHCSKFSPSGAFAQKWRRAAIEREAGRPITASCERTGGRHWPVHFLKNGVVQPRGEGELCYFSGYRDFTSMHLAKGVTITVNEIQKSGRLPIFTKITVSAQASW</sequence>
<accession>A0A0K8RB21</accession>
<dbReference type="EMBL" id="GADI01005527">
    <property type="protein sequence ID" value="JAA68281.1"/>
    <property type="molecule type" value="mRNA"/>
</dbReference>
<evidence type="ECO:0000313" key="1">
    <source>
        <dbReference type="EMBL" id="JAA68281.1"/>
    </source>
</evidence>
<dbReference type="AlphaFoldDB" id="A0A0K8RB21"/>
<name>A0A0K8RB21_IXORI</name>
<proteinExistence type="evidence at transcript level"/>
<reference evidence="1" key="1">
    <citation type="submission" date="2012-12" db="EMBL/GenBank/DDBJ databases">
        <title>Identification and characterization of a phenylalanine ammonia-lyase gene family in Isatis indigotica Fort.</title>
        <authorList>
            <person name="Liu Q."/>
            <person name="Chen J."/>
            <person name="Zhou X."/>
            <person name="Di P."/>
            <person name="Xiao Y."/>
            <person name="Xuan H."/>
            <person name="Zhang L."/>
            <person name="Chen W."/>
        </authorList>
    </citation>
    <scope>NUCLEOTIDE SEQUENCE</scope>
    <source>
        <tissue evidence="1">Salivary gland</tissue>
    </source>
</reference>
<protein>
    <submittedName>
        <fullName evidence="1">Uncharacterized protein</fullName>
    </submittedName>
</protein>
<organism evidence="1">
    <name type="scientific">Ixodes ricinus</name>
    <name type="common">Common tick</name>
    <name type="synonym">Acarus ricinus</name>
    <dbReference type="NCBI Taxonomy" id="34613"/>
    <lineage>
        <taxon>Eukaryota</taxon>
        <taxon>Metazoa</taxon>
        <taxon>Ecdysozoa</taxon>
        <taxon>Arthropoda</taxon>
        <taxon>Chelicerata</taxon>
        <taxon>Arachnida</taxon>
        <taxon>Acari</taxon>
        <taxon>Parasitiformes</taxon>
        <taxon>Ixodida</taxon>
        <taxon>Ixodoidea</taxon>
        <taxon>Ixodidae</taxon>
        <taxon>Ixodinae</taxon>
        <taxon>Ixodes</taxon>
    </lineage>
</organism>